<dbReference type="RefSeq" id="WP_245664123.1">
    <property type="nucleotide sequence ID" value="NZ_FLQY01000033.1"/>
</dbReference>
<protein>
    <recommendedName>
        <fullName evidence="5">Cytochrome C</fullName>
    </recommendedName>
</protein>
<gene>
    <name evidence="3" type="ORF">PROAA_1280024</name>
</gene>
<organism evidence="3 4">
    <name type="scientific">Candidatus Propionivibrio aalborgensis</name>
    <dbReference type="NCBI Taxonomy" id="1860101"/>
    <lineage>
        <taxon>Bacteria</taxon>
        <taxon>Pseudomonadati</taxon>
        <taxon>Pseudomonadota</taxon>
        <taxon>Betaproteobacteria</taxon>
        <taxon>Rhodocyclales</taxon>
        <taxon>Rhodocyclaceae</taxon>
        <taxon>Propionivibrio</taxon>
    </lineage>
</organism>
<evidence type="ECO:0008006" key="5">
    <source>
        <dbReference type="Google" id="ProtNLM"/>
    </source>
</evidence>
<feature type="chain" id="PRO_5008381495" description="Cytochrome C" evidence="2">
    <location>
        <begin position="30"/>
        <end position="152"/>
    </location>
</feature>
<accession>A0A1A8XIB1</accession>
<keyword evidence="2" id="KW-0732">Signal</keyword>
<dbReference type="GO" id="GO:0009055">
    <property type="term" value="F:electron transfer activity"/>
    <property type="evidence" value="ECO:0007669"/>
    <property type="project" value="InterPro"/>
</dbReference>
<dbReference type="InterPro" id="IPR010980">
    <property type="entry name" value="Cyt_c/b562"/>
</dbReference>
<feature type="region of interest" description="Disordered" evidence="1">
    <location>
        <begin position="81"/>
        <end position="100"/>
    </location>
</feature>
<dbReference type="EMBL" id="FLQY01000033">
    <property type="protein sequence ID" value="SBT04431.1"/>
    <property type="molecule type" value="Genomic_DNA"/>
</dbReference>
<dbReference type="AlphaFoldDB" id="A0A1A8XIB1"/>
<dbReference type="Proteomes" id="UP000199600">
    <property type="component" value="Unassembled WGS sequence"/>
</dbReference>
<dbReference type="InterPro" id="IPR002321">
    <property type="entry name" value="Cyt_c_II"/>
</dbReference>
<proteinExistence type="predicted"/>
<evidence type="ECO:0000313" key="3">
    <source>
        <dbReference type="EMBL" id="SBT04431.1"/>
    </source>
</evidence>
<evidence type="ECO:0000256" key="1">
    <source>
        <dbReference type="SAM" id="MobiDB-lite"/>
    </source>
</evidence>
<evidence type="ECO:0000256" key="2">
    <source>
        <dbReference type="SAM" id="SignalP"/>
    </source>
</evidence>
<reference evidence="3 4" key="1">
    <citation type="submission" date="2016-06" db="EMBL/GenBank/DDBJ databases">
        <authorList>
            <person name="Kjaerup R.B."/>
            <person name="Dalgaard T.S."/>
            <person name="Juul-Madsen H.R."/>
        </authorList>
    </citation>
    <scope>NUCLEOTIDE SEQUENCE [LARGE SCALE GENOMIC DNA]</scope>
    <source>
        <strain evidence="3">2</strain>
    </source>
</reference>
<dbReference type="SUPFAM" id="SSF47175">
    <property type="entry name" value="Cytochromes"/>
    <property type="match status" value="1"/>
</dbReference>
<dbReference type="Gene3D" id="1.20.120.10">
    <property type="entry name" value="Cytochrome c/b562"/>
    <property type="match status" value="1"/>
</dbReference>
<dbReference type="GO" id="GO:0022900">
    <property type="term" value="P:electron transport chain"/>
    <property type="evidence" value="ECO:0007669"/>
    <property type="project" value="InterPro"/>
</dbReference>
<feature type="signal peptide" evidence="2">
    <location>
        <begin position="1"/>
        <end position="29"/>
    </location>
</feature>
<dbReference type="PROSITE" id="PS51009">
    <property type="entry name" value="CYTCII"/>
    <property type="match status" value="1"/>
</dbReference>
<sequence length="152" mass="16216">MKHTKLTPIYHSFMAFCTTLAFVATPAGAADPRQFAELKPAAQETLRQEMLDNLMALNAIISLLAGNQVKEAGEVAEKELGRSAMGKNASKSFEARPGPQMPREMHQLGISGHLAATEFAKAAASGDRDKALAELSAVIGSCVACHASYRTR</sequence>
<name>A0A1A8XIB1_9RHOO</name>
<dbReference type="GO" id="GO:0005506">
    <property type="term" value="F:iron ion binding"/>
    <property type="evidence" value="ECO:0007669"/>
    <property type="project" value="InterPro"/>
</dbReference>
<keyword evidence="4" id="KW-1185">Reference proteome</keyword>
<dbReference type="GO" id="GO:0020037">
    <property type="term" value="F:heme binding"/>
    <property type="evidence" value="ECO:0007669"/>
    <property type="project" value="InterPro"/>
</dbReference>
<evidence type="ECO:0000313" key="4">
    <source>
        <dbReference type="Proteomes" id="UP000199600"/>
    </source>
</evidence>